<reference evidence="1 2" key="1">
    <citation type="journal article" date="2017" name="Infect. Genet. Evol.">
        <title>Comparative genome analysis of fish pathogen Flavobacterium columnare reveals extensive sequence diversity within the species.</title>
        <authorList>
            <person name="Kayansamruaj P."/>
            <person name="Dong H.T."/>
            <person name="Hirono I."/>
            <person name="Kondo H."/>
            <person name="Senapin S."/>
            <person name="Rodkhum C."/>
        </authorList>
    </citation>
    <scope>NUCLEOTIDE SEQUENCE [LARGE SCALE GENOMIC DNA]</scope>
    <source>
        <strain evidence="1 2">1215</strain>
    </source>
</reference>
<dbReference type="GO" id="GO:0009036">
    <property type="term" value="F:type II site-specific deoxyribonuclease activity"/>
    <property type="evidence" value="ECO:0007669"/>
    <property type="project" value="InterPro"/>
</dbReference>
<dbReference type="InterPro" id="IPR019046">
    <property type="entry name" value="Restrct_endonuc_II_NgoPII"/>
</dbReference>
<dbReference type="EMBL" id="MTCZ01000044">
    <property type="protein sequence ID" value="OWP84280.1"/>
    <property type="molecule type" value="Genomic_DNA"/>
</dbReference>
<proteinExistence type="predicted"/>
<keyword evidence="1" id="KW-0378">Hydrolase</keyword>
<dbReference type="Pfam" id="PF09521">
    <property type="entry name" value="RE_NgoPII"/>
    <property type="match status" value="1"/>
</dbReference>
<dbReference type="GO" id="GO:0003677">
    <property type="term" value="F:DNA binding"/>
    <property type="evidence" value="ECO:0007669"/>
    <property type="project" value="InterPro"/>
</dbReference>
<accession>A0A246GJD2</accession>
<evidence type="ECO:0000313" key="2">
    <source>
        <dbReference type="Proteomes" id="UP000197768"/>
    </source>
</evidence>
<dbReference type="GO" id="GO:0009307">
    <property type="term" value="P:DNA restriction-modification system"/>
    <property type="evidence" value="ECO:0007669"/>
    <property type="project" value="InterPro"/>
</dbReference>
<keyword evidence="1" id="KW-0255">Endonuclease</keyword>
<dbReference type="Proteomes" id="UP000197768">
    <property type="component" value="Unassembled WGS sequence"/>
</dbReference>
<keyword evidence="1" id="KW-0540">Nuclease</keyword>
<dbReference type="AlphaFoldDB" id="A0A246GJD2"/>
<gene>
    <name evidence="1" type="ORF">BWK59_06095</name>
</gene>
<dbReference type="RefSeq" id="WP_088392053.1">
    <property type="nucleotide sequence ID" value="NZ_MTCZ01000044.1"/>
</dbReference>
<name>A0A246GJD2_9FLAO</name>
<protein>
    <submittedName>
        <fullName evidence="1">Restriction endonuclease</fullName>
    </submittedName>
</protein>
<organism evidence="1 2">
    <name type="scientific">Flavobacterium davisii</name>
    <dbReference type="NCBI Taxonomy" id="2906077"/>
    <lineage>
        <taxon>Bacteria</taxon>
        <taxon>Pseudomonadati</taxon>
        <taxon>Bacteroidota</taxon>
        <taxon>Flavobacteriia</taxon>
        <taxon>Flavobacteriales</taxon>
        <taxon>Flavobacteriaceae</taxon>
        <taxon>Flavobacterium</taxon>
    </lineage>
</organism>
<comment type="caution">
    <text evidence="1">The sequence shown here is derived from an EMBL/GenBank/DDBJ whole genome shotgun (WGS) entry which is preliminary data.</text>
</comment>
<evidence type="ECO:0000313" key="1">
    <source>
        <dbReference type="EMBL" id="OWP84280.1"/>
    </source>
</evidence>
<sequence>MTNILDAIYNISLIKDLSIDEIVFGNNRANNMGEGLESFIKDSFANTFNETNNKILSEKYSEIFSYEGSKNNPPDLMIKNGDALEIKKIESLTTDLQLNSSHPKSKLHSTSPLINKHCKNCEIWDVKDFIYTIGHIPSSTKKLSSLWFVYGSIYSADEEVYLSIKNELAKSLEDNQNLYFSVTNEIGRLNFVDPLKITNLRIRGMWLLQPPFKVFKDYYEYDKNSNFQCFAFIPKDKFLTFPIESRNKLENSSNIKIEDIKVKNPNNPVNLIDTKLITYRF</sequence>